<evidence type="ECO:0008006" key="5">
    <source>
        <dbReference type="Google" id="ProtNLM"/>
    </source>
</evidence>
<dbReference type="Gene3D" id="2.40.160.90">
    <property type="match status" value="1"/>
</dbReference>
<name>A0A3N4N016_9NEIS</name>
<keyword evidence="2" id="KW-0732">Signal</keyword>
<proteinExistence type="predicted"/>
<dbReference type="RefSeq" id="WP_123804092.1">
    <property type="nucleotide sequence ID" value="NZ_JBHSPY010000037.1"/>
</dbReference>
<gene>
    <name evidence="3" type="ORF">EGK74_07025</name>
</gene>
<dbReference type="EMBL" id="RPFL01000016">
    <property type="protein sequence ID" value="RPD87056.1"/>
    <property type="molecule type" value="Genomic_DNA"/>
</dbReference>
<feature type="region of interest" description="Disordered" evidence="1">
    <location>
        <begin position="27"/>
        <end position="129"/>
    </location>
</feature>
<dbReference type="OrthoDB" id="8603479at2"/>
<feature type="signal peptide" evidence="2">
    <location>
        <begin position="1"/>
        <end position="23"/>
    </location>
</feature>
<dbReference type="Proteomes" id="UP000272412">
    <property type="component" value="Unassembled WGS sequence"/>
</dbReference>
<reference evidence="3 4" key="1">
    <citation type="submission" date="2018-11" db="EMBL/GenBank/DDBJ databases">
        <title>Neisseria weixii sp. nov. isolated from the rectal contents of plateau pika (Ochotona cruzoniae).</title>
        <authorList>
            <person name="Zhang G."/>
        </authorList>
    </citation>
    <scope>NUCLEOTIDE SEQUENCE [LARGE SCALE GENOMIC DNA]</scope>
    <source>
        <strain evidence="3 4">10009</strain>
    </source>
</reference>
<evidence type="ECO:0000313" key="4">
    <source>
        <dbReference type="Proteomes" id="UP000272412"/>
    </source>
</evidence>
<protein>
    <recommendedName>
        <fullName evidence="5">Transferrin-binding protein B C-lobe/N-lobe beta barrel domain-containing protein</fullName>
    </recommendedName>
</protein>
<dbReference type="PROSITE" id="PS51257">
    <property type="entry name" value="PROKAR_LIPOPROTEIN"/>
    <property type="match status" value="1"/>
</dbReference>
<keyword evidence="4" id="KW-1185">Reference proteome</keyword>
<accession>A0A3N4N016</accession>
<sequence length="353" mass="38425">MMQREKNLLNIFPLTILSICLLAACGGGGGKSPSAAPTPSAQSPEKIGQTAKSETPNHEPADKPSVPASPNTDADQPGHPVQPPVKMQPEEPKTGIKPSHSVQPKVEANTPQSDQPKEEAPKTAVESDQDVFSRLSLENRHGLLLDDTLKMVFNGQGKTVEIELVQPQDQFIQKDIRTLRDSNGKITGYYGFAAVNRPKMNDYGEYEGTEIVYHYLQSADGSQMRRPVSDNEISYRGNMYYHYTDSPTDFLNADVTAKYYGGSKTLSMMIHDNKGGLWELHQDRSPKSPLRVSVGERGDIGGHLFFHDNSGNRPVLNGTFSGGFYGANGSVLTGKANHDGKNAWQGVIGAVAQ</sequence>
<evidence type="ECO:0000256" key="1">
    <source>
        <dbReference type="SAM" id="MobiDB-lite"/>
    </source>
</evidence>
<evidence type="ECO:0000313" key="3">
    <source>
        <dbReference type="EMBL" id="RPD87056.1"/>
    </source>
</evidence>
<comment type="caution">
    <text evidence="3">The sequence shown here is derived from an EMBL/GenBank/DDBJ whole genome shotgun (WGS) entry which is preliminary data.</text>
</comment>
<dbReference type="AlphaFoldDB" id="A0A3N4N016"/>
<feature type="chain" id="PRO_5018235908" description="Transferrin-binding protein B C-lobe/N-lobe beta barrel domain-containing protein" evidence="2">
    <location>
        <begin position="24"/>
        <end position="353"/>
    </location>
</feature>
<evidence type="ECO:0000256" key="2">
    <source>
        <dbReference type="SAM" id="SignalP"/>
    </source>
</evidence>
<organism evidence="3 4">
    <name type="scientific">Neisseria weixii</name>
    <dbReference type="NCBI Taxonomy" id="1853276"/>
    <lineage>
        <taxon>Bacteria</taxon>
        <taxon>Pseudomonadati</taxon>
        <taxon>Pseudomonadota</taxon>
        <taxon>Betaproteobacteria</taxon>
        <taxon>Neisseriales</taxon>
        <taxon>Neisseriaceae</taxon>
        <taxon>Neisseria</taxon>
    </lineage>
</organism>
<feature type="compositionally biased region" description="Low complexity" evidence="1">
    <location>
        <begin position="32"/>
        <end position="44"/>
    </location>
</feature>